<dbReference type="PANTHER" id="PTHR12675:SF6">
    <property type="entry name" value="ZINC FINGER CCCH DOMAIN-CONTAINING PROTEIN 10"/>
    <property type="match status" value="1"/>
</dbReference>
<dbReference type="GO" id="GO:0008270">
    <property type="term" value="F:zinc ion binding"/>
    <property type="evidence" value="ECO:0007669"/>
    <property type="project" value="UniProtKB-KW"/>
</dbReference>
<dbReference type="PANTHER" id="PTHR12675">
    <property type="entry name" value="MUSCLEBLIND-LIKE PROTEIN"/>
    <property type="match status" value="1"/>
</dbReference>
<feature type="zinc finger region" description="C3H1-type" evidence="5">
    <location>
        <begin position="8"/>
        <end position="34"/>
    </location>
</feature>
<dbReference type="Gene3D" id="3.30.1370.210">
    <property type="match status" value="1"/>
</dbReference>
<dbReference type="AlphaFoldDB" id="A0AAE0EZM2"/>
<keyword evidence="2" id="KW-0677">Repeat</keyword>
<feature type="domain" description="C3H1-type" evidence="7">
    <location>
        <begin position="8"/>
        <end position="34"/>
    </location>
</feature>
<dbReference type="GO" id="GO:0003723">
    <property type="term" value="F:RNA binding"/>
    <property type="evidence" value="ECO:0007669"/>
    <property type="project" value="TreeGrafter"/>
</dbReference>
<accession>A0AAE0EZM2</accession>
<dbReference type="SMART" id="SM00356">
    <property type="entry name" value="ZnF_C3H1"/>
    <property type="match status" value="2"/>
</dbReference>
<keyword evidence="3 5" id="KW-0863">Zinc-finger</keyword>
<evidence type="ECO:0000256" key="6">
    <source>
        <dbReference type="SAM" id="MobiDB-lite"/>
    </source>
</evidence>
<protein>
    <recommendedName>
        <fullName evidence="7">C3H1-type domain-containing protein</fullName>
    </recommendedName>
</protein>
<dbReference type="Pfam" id="PF14608">
    <property type="entry name" value="zf-CCCH_2"/>
    <property type="match status" value="1"/>
</dbReference>
<feature type="domain" description="C3H1-type" evidence="7">
    <location>
        <begin position="38"/>
        <end position="64"/>
    </location>
</feature>
<sequence>MGEPQGAGGEREICRDFLKGVCFRGNCRYMHAAPDGASASQPICRDFENGRCFRASCRFYHRTSAEASNGRERLAGTAPAAHVTSSVPNAAAAPAKENRRGEARAVCLGGEVRHMREVSEGRGAGCDRYFCF</sequence>
<keyword evidence="1 5" id="KW-0479">Metal-binding</keyword>
<dbReference type="InterPro" id="IPR054429">
    <property type="entry name" value="Znf-CCCH_Muscleblind-like"/>
</dbReference>
<evidence type="ECO:0000259" key="7">
    <source>
        <dbReference type="PROSITE" id="PS50103"/>
    </source>
</evidence>
<evidence type="ECO:0000313" key="9">
    <source>
        <dbReference type="Proteomes" id="UP001190700"/>
    </source>
</evidence>
<dbReference type="PROSITE" id="PS50103">
    <property type="entry name" value="ZF_C3H1"/>
    <property type="match status" value="2"/>
</dbReference>
<dbReference type="EMBL" id="LGRX02029934">
    <property type="protein sequence ID" value="KAK3246323.1"/>
    <property type="molecule type" value="Genomic_DNA"/>
</dbReference>
<keyword evidence="9" id="KW-1185">Reference proteome</keyword>
<evidence type="ECO:0000256" key="2">
    <source>
        <dbReference type="ARBA" id="ARBA00022737"/>
    </source>
</evidence>
<organism evidence="8 9">
    <name type="scientific">Cymbomonas tetramitiformis</name>
    <dbReference type="NCBI Taxonomy" id="36881"/>
    <lineage>
        <taxon>Eukaryota</taxon>
        <taxon>Viridiplantae</taxon>
        <taxon>Chlorophyta</taxon>
        <taxon>Pyramimonadophyceae</taxon>
        <taxon>Pyramimonadales</taxon>
        <taxon>Pyramimonadaceae</taxon>
        <taxon>Cymbomonas</taxon>
    </lineage>
</organism>
<dbReference type="Proteomes" id="UP001190700">
    <property type="component" value="Unassembled WGS sequence"/>
</dbReference>
<proteinExistence type="predicted"/>
<feature type="zinc finger region" description="C3H1-type" evidence="5">
    <location>
        <begin position="38"/>
        <end position="64"/>
    </location>
</feature>
<evidence type="ECO:0000313" key="8">
    <source>
        <dbReference type="EMBL" id="KAK3246323.1"/>
    </source>
</evidence>
<evidence type="ECO:0000256" key="4">
    <source>
        <dbReference type="ARBA" id="ARBA00022833"/>
    </source>
</evidence>
<comment type="caution">
    <text evidence="8">The sequence shown here is derived from an EMBL/GenBank/DDBJ whole genome shotgun (WGS) entry which is preliminary data.</text>
</comment>
<evidence type="ECO:0000256" key="1">
    <source>
        <dbReference type="ARBA" id="ARBA00022723"/>
    </source>
</evidence>
<keyword evidence="4 5" id="KW-0862">Zinc</keyword>
<reference evidence="8 9" key="1">
    <citation type="journal article" date="2015" name="Genome Biol. Evol.">
        <title>Comparative Genomics of a Bacterivorous Green Alga Reveals Evolutionary Causalities and Consequences of Phago-Mixotrophic Mode of Nutrition.</title>
        <authorList>
            <person name="Burns J.A."/>
            <person name="Paasch A."/>
            <person name="Narechania A."/>
            <person name="Kim E."/>
        </authorList>
    </citation>
    <scope>NUCLEOTIDE SEQUENCE [LARGE SCALE GENOMIC DNA]</scope>
    <source>
        <strain evidence="8 9">PLY_AMNH</strain>
    </source>
</reference>
<name>A0AAE0EZM2_9CHLO</name>
<dbReference type="GO" id="GO:0043484">
    <property type="term" value="P:regulation of RNA splicing"/>
    <property type="evidence" value="ECO:0007669"/>
    <property type="project" value="TreeGrafter"/>
</dbReference>
<evidence type="ECO:0000256" key="3">
    <source>
        <dbReference type="ARBA" id="ARBA00022771"/>
    </source>
</evidence>
<gene>
    <name evidence="8" type="ORF">CYMTET_44137</name>
</gene>
<evidence type="ECO:0000256" key="5">
    <source>
        <dbReference type="PROSITE-ProRule" id="PRU00723"/>
    </source>
</evidence>
<dbReference type="Pfam" id="PF22628">
    <property type="entry name" value="zf-CCCH_10"/>
    <property type="match status" value="1"/>
</dbReference>
<dbReference type="InterPro" id="IPR000571">
    <property type="entry name" value="Znf_CCCH"/>
</dbReference>
<feature type="region of interest" description="Disordered" evidence="6">
    <location>
        <begin position="65"/>
        <end position="97"/>
    </location>
</feature>